<dbReference type="AlphaFoldDB" id="A0A9W3D7Z4"/>
<dbReference type="PROSITE" id="PS00107">
    <property type="entry name" value="PROTEIN_KINASE_ATP"/>
    <property type="match status" value="1"/>
</dbReference>
<dbReference type="Proteomes" id="UP000504610">
    <property type="component" value="Chromosome 2"/>
</dbReference>
<dbReference type="InterPro" id="IPR032675">
    <property type="entry name" value="LRR_dom_sf"/>
</dbReference>
<accession>A0A9W3D7Z4</accession>
<dbReference type="InterPro" id="IPR017441">
    <property type="entry name" value="Protein_kinase_ATP_BS"/>
</dbReference>
<dbReference type="InterPro" id="IPR001611">
    <property type="entry name" value="Leu-rich_rpt"/>
</dbReference>
<dbReference type="PROSITE" id="PS50011">
    <property type="entry name" value="PROTEIN_KINASE_DOM"/>
    <property type="match status" value="1"/>
</dbReference>
<evidence type="ECO:0000313" key="19">
    <source>
        <dbReference type="Proteomes" id="UP000504610"/>
    </source>
</evidence>
<evidence type="ECO:0000313" key="20">
    <source>
        <dbReference type="RefSeq" id="XP_056859991.1"/>
    </source>
</evidence>
<name>A0A9W3D7Z4_RAPSA</name>
<dbReference type="InterPro" id="IPR051809">
    <property type="entry name" value="Plant_receptor-like_S/T_kinase"/>
</dbReference>
<keyword evidence="5" id="KW-0433">Leucine-rich repeat</keyword>
<evidence type="ECO:0000256" key="2">
    <source>
        <dbReference type="ARBA" id="ARBA00012513"/>
    </source>
</evidence>
<evidence type="ECO:0000256" key="1">
    <source>
        <dbReference type="ARBA" id="ARBA00004162"/>
    </source>
</evidence>
<feature type="transmembrane region" description="Helical" evidence="17">
    <location>
        <begin position="413"/>
        <end position="434"/>
    </location>
</feature>
<keyword evidence="4" id="KW-0723">Serine/threonine-protein kinase</keyword>
<dbReference type="SUPFAM" id="SSF52047">
    <property type="entry name" value="RNI-like"/>
    <property type="match status" value="1"/>
</dbReference>
<keyword evidence="12 16" id="KW-0067">ATP-binding</keyword>
<protein>
    <recommendedName>
        <fullName evidence="2">non-specific serine/threonine protein kinase</fullName>
        <ecNumber evidence="2">2.7.11.1</ecNumber>
    </recommendedName>
</protein>
<keyword evidence="3" id="KW-1003">Cell membrane</keyword>
<feature type="domain" description="Protein kinase" evidence="18">
    <location>
        <begin position="478"/>
        <end position="758"/>
    </location>
</feature>
<dbReference type="InterPro" id="IPR001245">
    <property type="entry name" value="Ser-Thr/Tyr_kinase_cat_dom"/>
</dbReference>
<proteinExistence type="predicted"/>
<dbReference type="InterPro" id="IPR011009">
    <property type="entry name" value="Kinase-like_dom_sf"/>
</dbReference>
<dbReference type="FunFam" id="3.80.10.10:FF:000288">
    <property type="entry name" value="LRR receptor-like serine/threonine-protein kinase EFR"/>
    <property type="match status" value="1"/>
</dbReference>
<evidence type="ECO:0000256" key="13">
    <source>
        <dbReference type="ARBA" id="ARBA00022989"/>
    </source>
</evidence>
<evidence type="ECO:0000256" key="6">
    <source>
        <dbReference type="ARBA" id="ARBA00022679"/>
    </source>
</evidence>
<organism evidence="19 20">
    <name type="scientific">Raphanus sativus</name>
    <name type="common">Radish</name>
    <name type="synonym">Raphanus raphanistrum var. sativus</name>
    <dbReference type="NCBI Taxonomy" id="3726"/>
    <lineage>
        <taxon>Eukaryota</taxon>
        <taxon>Viridiplantae</taxon>
        <taxon>Streptophyta</taxon>
        <taxon>Embryophyta</taxon>
        <taxon>Tracheophyta</taxon>
        <taxon>Spermatophyta</taxon>
        <taxon>Magnoliopsida</taxon>
        <taxon>eudicotyledons</taxon>
        <taxon>Gunneridae</taxon>
        <taxon>Pentapetalae</taxon>
        <taxon>rosids</taxon>
        <taxon>malvids</taxon>
        <taxon>Brassicales</taxon>
        <taxon>Brassicaceae</taxon>
        <taxon>Brassiceae</taxon>
        <taxon>Raphanus</taxon>
    </lineage>
</organism>
<evidence type="ECO:0000256" key="11">
    <source>
        <dbReference type="ARBA" id="ARBA00022777"/>
    </source>
</evidence>
<keyword evidence="19" id="KW-1185">Reference proteome</keyword>
<reference evidence="19" key="1">
    <citation type="journal article" date="2019" name="Database">
        <title>The radish genome database (RadishGD): an integrated information resource for radish genomics.</title>
        <authorList>
            <person name="Yu H.J."/>
            <person name="Baek S."/>
            <person name="Lee Y.J."/>
            <person name="Cho A."/>
            <person name="Mun J.H."/>
        </authorList>
    </citation>
    <scope>NUCLEOTIDE SEQUENCE [LARGE SCALE GENOMIC DNA]</scope>
    <source>
        <strain evidence="19">cv. WK10039</strain>
    </source>
</reference>
<dbReference type="Gene3D" id="1.10.510.10">
    <property type="entry name" value="Transferase(Phosphotransferase) domain 1"/>
    <property type="match status" value="1"/>
</dbReference>
<dbReference type="InterPro" id="IPR000719">
    <property type="entry name" value="Prot_kinase_dom"/>
</dbReference>
<keyword evidence="10 16" id="KW-0547">Nucleotide-binding</keyword>
<dbReference type="KEGG" id="rsz:108850784"/>
<evidence type="ECO:0000256" key="9">
    <source>
        <dbReference type="ARBA" id="ARBA00022737"/>
    </source>
</evidence>
<sequence length="787" mass="86330">MSSLVFLSIPLNNFSGKLMHDFDMIFPDIQVLFLGGNNFEGEIPSSLANISSLRKLHIGMCYMAGSIPMGFGKLYNLEWLVLSGNYLGSYTTKDIDFLSSLNNCTQLRNLGVGYNRLGGILPLSISNLSTQLSHVSLGGNLLSGRIPLDIGNLERLMSFNVEDNFLTGEIPASLGKLSRLESLYLQSNMMSGDIPSSLGNLSMISQLYLYQNSFKGGIPSSLGNCSYLTNLALSFNMLSGSIPQELMELPSLLTLDLSNNNLTGNFPSDVGKLVRLTGLNVSHSLLTGHVPPSLGSCLAMEYLDLNGNYFKGTMVDMRGLKNLKLLDLSNNNLSGTIPDNLVDFSLIQHLNLSENNFEGPVPTEGTFRNFSKFSIFGNQNLCGGIVELKLQPCPAQDEEEEKSREHTSMRRKIGIGLGAGLSSVLFSVLFIIYLRCWFKKRSMQDVTCNTNNDVDFFAIAPPHSRVGYEELHKATCGFSLKNVIGSGNYGIVYKAFLGPEKRVVAVKVLNLEIRGAAKSFIAECEALKSARHRNLVKLITLARASITRPSNVLLDDDLTAHVSDFGLARLLLKFNQDLFFNELSSGGVRGTIGYVAPEYGIGGQPSIHGDVYSFGVLLLEIYTKLALPERVLDIADNSIILHSGLKVGFPIAECLTLVLELGVRCCEEISTDRLSMSEVSKQLITIRERGSSRLEEQPENVIRNQKLESKSKKSGVGRSIENSNASAAKPVYPFFNRNLLFEPDEKQSLCSPLKKVFVERDEAATTTATMEESEPIGPYCSWSGRPV</sequence>
<keyword evidence="6" id="KW-0808">Transferase</keyword>
<feature type="binding site" evidence="16">
    <location>
        <position position="507"/>
    </location>
    <ligand>
        <name>ATP</name>
        <dbReference type="ChEBI" id="CHEBI:30616"/>
    </ligand>
</feature>
<keyword evidence="11" id="KW-0418">Kinase</keyword>
<evidence type="ECO:0000256" key="5">
    <source>
        <dbReference type="ARBA" id="ARBA00022614"/>
    </source>
</evidence>
<evidence type="ECO:0000256" key="10">
    <source>
        <dbReference type="ARBA" id="ARBA00022741"/>
    </source>
</evidence>
<evidence type="ECO:0000256" key="12">
    <source>
        <dbReference type="ARBA" id="ARBA00022840"/>
    </source>
</evidence>
<dbReference type="OrthoDB" id="676979at2759"/>
<dbReference type="GO" id="GO:0005886">
    <property type="term" value="C:plasma membrane"/>
    <property type="evidence" value="ECO:0007669"/>
    <property type="project" value="UniProtKB-SubCell"/>
</dbReference>
<dbReference type="PANTHER" id="PTHR27008:SF592">
    <property type="entry name" value="LEUCINE-RICH REPEAT RECEPTOR-LIKE PROTEIN KINASE FAMILY PROTEIN-RELATED"/>
    <property type="match status" value="1"/>
</dbReference>
<dbReference type="GO" id="GO:0004674">
    <property type="term" value="F:protein serine/threonine kinase activity"/>
    <property type="evidence" value="ECO:0007669"/>
    <property type="project" value="UniProtKB-KW"/>
</dbReference>
<gene>
    <name evidence="20" type="primary">LOC108850784</name>
</gene>
<evidence type="ECO:0000259" key="18">
    <source>
        <dbReference type="PROSITE" id="PS50011"/>
    </source>
</evidence>
<evidence type="ECO:0000256" key="4">
    <source>
        <dbReference type="ARBA" id="ARBA00022527"/>
    </source>
</evidence>
<evidence type="ECO:0000256" key="16">
    <source>
        <dbReference type="PROSITE-ProRule" id="PRU10141"/>
    </source>
</evidence>
<evidence type="ECO:0000256" key="17">
    <source>
        <dbReference type="SAM" id="Phobius"/>
    </source>
</evidence>
<dbReference type="GeneID" id="108850784"/>
<comment type="subcellular location">
    <subcellularLocation>
        <location evidence="1">Cell membrane</location>
        <topology evidence="1">Single-pass membrane protein</topology>
    </subcellularLocation>
</comment>
<dbReference type="RefSeq" id="XP_056859991.1">
    <property type="nucleotide sequence ID" value="XM_057004011.1"/>
</dbReference>
<keyword evidence="14 17" id="KW-0472">Membrane</keyword>
<evidence type="ECO:0000256" key="7">
    <source>
        <dbReference type="ARBA" id="ARBA00022692"/>
    </source>
</evidence>
<keyword evidence="13 17" id="KW-1133">Transmembrane helix</keyword>
<evidence type="ECO:0000256" key="8">
    <source>
        <dbReference type="ARBA" id="ARBA00022729"/>
    </source>
</evidence>
<keyword evidence="8" id="KW-0732">Signal</keyword>
<dbReference type="PANTHER" id="PTHR27008">
    <property type="entry name" value="OS04G0122200 PROTEIN"/>
    <property type="match status" value="1"/>
</dbReference>
<dbReference type="GO" id="GO:0005524">
    <property type="term" value="F:ATP binding"/>
    <property type="evidence" value="ECO:0007669"/>
    <property type="project" value="UniProtKB-UniRule"/>
</dbReference>
<dbReference type="SUPFAM" id="SSF56112">
    <property type="entry name" value="Protein kinase-like (PK-like)"/>
    <property type="match status" value="1"/>
</dbReference>
<dbReference type="PRINTS" id="PR00019">
    <property type="entry name" value="LEURICHRPT"/>
</dbReference>
<dbReference type="Pfam" id="PF00560">
    <property type="entry name" value="LRR_1"/>
    <property type="match status" value="4"/>
</dbReference>
<evidence type="ECO:0000256" key="14">
    <source>
        <dbReference type="ARBA" id="ARBA00023136"/>
    </source>
</evidence>
<dbReference type="SMART" id="SM00369">
    <property type="entry name" value="LRR_TYP"/>
    <property type="match status" value="3"/>
</dbReference>
<keyword evidence="7 17" id="KW-0812">Transmembrane</keyword>
<evidence type="ECO:0000256" key="3">
    <source>
        <dbReference type="ARBA" id="ARBA00022475"/>
    </source>
</evidence>
<dbReference type="Pfam" id="PF07714">
    <property type="entry name" value="PK_Tyr_Ser-Thr"/>
    <property type="match status" value="2"/>
</dbReference>
<reference evidence="20" key="2">
    <citation type="submission" date="2025-08" db="UniProtKB">
        <authorList>
            <consortium name="RefSeq"/>
        </authorList>
    </citation>
    <scope>IDENTIFICATION</scope>
    <source>
        <tissue evidence="20">Leaf</tissue>
    </source>
</reference>
<dbReference type="Gene3D" id="3.80.10.10">
    <property type="entry name" value="Ribonuclease Inhibitor"/>
    <property type="match status" value="2"/>
</dbReference>
<keyword evidence="15" id="KW-0325">Glycoprotein</keyword>
<dbReference type="Gene3D" id="3.30.200.20">
    <property type="entry name" value="Phosphorylase Kinase, domain 1"/>
    <property type="match status" value="1"/>
</dbReference>
<dbReference type="EC" id="2.7.11.1" evidence="2"/>
<keyword evidence="9" id="KW-0677">Repeat</keyword>
<dbReference type="InterPro" id="IPR003591">
    <property type="entry name" value="Leu-rich_rpt_typical-subtyp"/>
</dbReference>
<evidence type="ECO:0000256" key="15">
    <source>
        <dbReference type="ARBA" id="ARBA00023180"/>
    </source>
</evidence>